<dbReference type="Proteomes" id="UP000184436">
    <property type="component" value="Unassembled WGS sequence"/>
</dbReference>
<name>A0A1M5C4C8_9BACE</name>
<accession>A0A1M5C4C8</accession>
<evidence type="ECO:0000313" key="1">
    <source>
        <dbReference type="EMBL" id="SHF49551.1"/>
    </source>
</evidence>
<proteinExistence type="predicted"/>
<keyword evidence="2" id="KW-1185">Reference proteome</keyword>
<reference evidence="1 2" key="1">
    <citation type="submission" date="2016-11" db="EMBL/GenBank/DDBJ databases">
        <authorList>
            <person name="Jaros S."/>
            <person name="Januszkiewicz K."/>
            <person name="Wedrychowicz H."/>
        </authorList>
    </citation>
    <scope>NUCLEOTIDE SEQUENCE [LARGE SCALE GENOMIC DNA]</scope>
    <source>
        <strain evidence="1 2">DSM 26883</strain>
    </source>
</reference>
<sequence>MGTSIQPETKDLQFRFSFFRNLWIKDSSAITLHDLYSQVTGPLWKPQTECYRKLKVRPDRENEAKMVKDSMPVVIAEGICRPNHSHAAINLIRMSLLAMYDPTIPANVLLPSKSCSGNFLM</sequence>
<evidence type="ECO:0000313" key="2">
    <source>
        <dbReference type="Proteomes" id="UP000184436"/>
    </source>
</evidence>
<dbReference type="RefSeq" id="WP_025075159.1">
    <property type="nucleotide sequence ID" value="NZ_FQVD01000022.1"/>
</dbReference>
<dbReference type="AlphaFoldDB" id="A0A1M5C4C8"/>
<organism evidence="1 2">
    <name type="scientific">Bacteroides faecichinchillae</name>
    <dbReference type="NCBI Taxonomy" id="871325"/>
    <lineage>
        <taxon>Bacteria</taxon>
        <taxon>Pseudomonadati</taxon>
        <taxon>Bacteroidota</taxon>
        <taxon>Bacteroidia</taxon>
        <taxon>Bacteroidales</taxon>
        <taxon>Bacteroidaceae</taxon>
        <taxon>Bacteroides</taxon>
    </lineage>
</organism>
<dbReference type="EMBL" id="FQVD01000022">
    <property type="protein sequence ID" value="SHF49551.1"/>
    <property type="molecule type" value="Genomic_DNA"/>
</dbReference>
<gene>
    <name evidence="1" type="ORF">SAMN05444349_12234</name>
</gene>
<protein>
    <submittedName>
        <fullName evidence="1">Uncharacterized protein</fullName>
    </submittedName>
</protein>